<dbReference type="SUPFAM" id="SSF51735">
    <property type="entry name" value="NAD(P)-binding Rossmann-fold domains"/>
    <property type="match status" value="1"/>
</dbReference>
<evidence type="ECO:0000313" key="5">
    <source>
        <dbReference type="Proteomes" id="UP000030651"/>
    </source>
</evidence>
<dbReference type="EMBL" id="KI912121">
    <property type="protein sequence ID" value="ETS73707.1"/>
    <property type="molecule type" value="Genomic_DNA"/>
</dbReference>
<dbReference type="InParanoid" id="W3WKM2"/>
<evidence type="ECO:0000256" key="2">
    <source>
        <dbReference type="ARBA" id="ARBA00022857"/>
    </source>
</evidence>
<dbReference type="GeneID" id="19279666"/>
<evidence type="ECO:0000256" key="1">
    <source>
        <dbReference type="ARBA" id="ARBA00006484"/>
    </source>
</evidence>
<reference evidence="5" key="1">
    <citation type="journal article" date="2015" name="BMC Genomics">
        <title>Genomic and transcriptomic analysis of the endophytic fungus Pestalotiopsis fici reveals its lifestyle and high potential for synthesis of natural products.</title>
        <authorList>
            <person name="Wang X."/>
            <person name="Zhang X."/>
            <person name="Liu L."/>
            <person name="Xiang M."/>
            <person name="Wang W."/>
            <person name="Sun X."/>
            <person name="Che Y."/>
            <person name="Guo L."/>
            <person name="Liu G."/>
            <person name="Guo L."/>
            <person name="Wang C."/>
            <person name="Yin W.B."/>
            <person name="Stadler M."/>
            <person name="Zhang X."/>
            <person name="Liu X."/>
        </authorList>
    </citation>
    <scope>NUCLEOTIDE SEQUENCE [LARGE SCALE GENOMIC DNA]</scope>
    <source>
        <strain evidence="5">W106-1 / CGMCC3.15140</strain>
    </source>
</reference>
<evidence type="ECO:0008006" key="6">
    <source>
        <dbReference type="Google" id="ProtNLM"/>
    </source>
</evidence>
<dbReference type="Proteomes" id="UP000030651">
    <property type="component" value="Unassembled WGS sequence"/>
</dbReference>
<gene>
    <name evidence="4" type="ORF">PFICI_14653</name>
</gene>
<protein>
    <recommendedName>
        <fullName evidence="6">Short-chain dehydrogenase</fullName>
    </recommendedName>
</protein>
<dbReference type="PANTHER" id="PTHR24320:SF236">
    <property type="entry name" value="SHORT-CHAIN DEHYDROGENASE-RELATED"/>
    <property type="match status" value="1"/>
</dbReference>
<dbReference type="RefSeq" id="XP_007841425.1">
    <property type="nucleotide sequence ID" value="XM_007843234.1"/>
</dbReference>
<dbReference type="Gene3D" id="3.40.50.720">
    <property type="entry name" value="NAD(P)-binding Rossmann-like Domain"/>
    <property type="match status" value="1"/>
</dbReference>
<dbReference type="OMA" id="KVYMMAR"/>
<dbReference type="PRINTS" id="PR00081">
    <property type="entry name" value="GDHRDH"/>
</dbReference>
<dbReference type="AlphaFoldDB" id="W3WKM2"/>
<organism evidence="4 5">
    <name type="scientific">Pestalotiopsis fici (strain W106-1 / CGMCC3.15140)</name>
    <dbReference type="NCBI Taxonomy" id="1229662"/>
    <lineage>
        <taxon>Eukaryota</taxon>
        <taxon>Fungi</taxon>
        <taxon>Dikarya</taxon>
        <taxon>Ascomycota</taxon>
        <taxon>Pezizomycotina</taxon>
        <taxon>Sordariomycetes</taxon>
        <taxon>Xylariomycetidae</taxon>
        <taxon>Amphisphaeriales</taxon>
        <taxon>Sporocadaceae</taxon>
        <taxon>Pestalotiopsis</taxon>
    </lineage>
</organism>
<dbReference type="Pfam" id="PF00106">
    <property type="entry name" value="adh_short"/>
    <property type="match status" value="1"/>
</dbReference>
<evidence type="ECO:0000256" key="3">
    <source>
        <dbReference type="ARBA" id="ARBA00023002"/>
    </source>
</evidence>
<sequence length="325" mass="35901">MPGTISFLRQSFPGKAQFTDENVPDLTDKVVIVTGSNTGLGKEIARIVYAKNARVYIMARSEKKSLEAIADIKEAVPNSAGELIYLPLDLSDLNKVNESAREFIRRERQLHILFNNAGVGYPEQGSKSQQGYELQMGVNCIGTFAFTKLLTPLLVATAKTAPTNSVRVVWVSSSAAEAISSKDFVEKVPKVDEMSGFEQYCMSKLGNYYHATEFAARHRADGVVSLPLNPGNLDSEFWRTQGAIMTYILRKTLLYPPVFGAYTNLFAAFSPDITLEKSGTFVAPWGQFWDVSPEMLAGAKSTSEGGTNIASDFWNWTEAQVRPYF</sequence>
<dbReference type="KEGG" id="pfy:PFICI_14653"/>
<dbReference type="eggNOG" id="KOG1208">
    <property type="taxonomic scope" value="Eukaryota"/>
</dbReference>
<dbReference type="HOGENOM" id="CLU_010194_44_6_1"/>
<dbReference type="InterPro" id="IPR002347">
    <property type="entry name" value="SDR_fam"/>
</dbReference>
<keyword evidence="5" id="KW-1185">Reference proteome</keyword>
<proteinExistence type="inferred from homology"/>
<dbReference type="InterPro" id="IPR036291">
    <property type="entry name" value="NAD(P)-bd_dom_sf"/>
</dbReference>
<dbReference type="PANTHER" id="PTHR24320">
    <property type="entry name" value="RETINOL DEHYDROGENASE"/>
    <property type="match status" value="1"/>
</dbReference>
<dbReference type="OrthoDB" id="191139at2759"/>
<comment type="similarity">
    <text evidence="1">Belongs to the short-chain dehydrogenases/reductases (SDR) family.</text>
</comment>
<dbReference type="GO" id="GO:0016491">
    <property type="term" value="F:oxidoreductase activity"/>
    <property type="evidence" value="ECO:0007669"/>
    <property type="project" value="UniProtKB-KW"/>
</dbReference>
<accession>W3WKM2</accession>
<evidence type="ECO:0000313" key="4">
    <source>
        <dbReference type="EMBL" id="ETS73707.1"/>
    </source>
</evidence>
<keyword evidence="3" id="KW-0560">Oxidoreductase</keyword>
<keyword evidence="2" id="KW-0521">NADP</keyword>
<name>W3WKM2_PESFW</name>